<comment type="cofactor">
    <cofactor evidence="1 5">
        <name>heme</name>
        <dbReference type="ChEBI" id="CHEBI:30413"/>
    </cofactor>
</comment>
<feature type="binding site" description="axial binding residue" evidence="5">
    <location>
        <position position="451"/>
    </location>
    <ligand>
        <name>heme</name>
        <dbReference type="ChEBI" id="CHEBI:30413"/>
    </ligand>
    <ligandPart>
        <name>Fe</name>
        <dbReference type="ChEBI" id="CHEBI:18248"/>
    </ligandPart>
</feature>
<comment type="similarity">
    <text evidence="6">Belongs to the cytochrome P450 family.</text>
</comment>
<proteinExistence type="inferred from homology"/>
<evidence type="ECO:0000256" key="2">
    <source>
        <dbReference type="ARBA" id="ARBA00022617"/>
    </source>
</evidence>
<reference evidence="8" key="2">
    <citation type="submission" date="2014-02" db="EMBL/GenBank/DDBJ databases">
        <title>Annotation of the Genome Sequence of Fusarium oxysporum f. sp. melonis 26406.</title>
        <authorList>
            <consortium name="The Broad Institute Genomics Platform"/>
            <person name="Ma L.-J."/>
            <person name="Corby-Kistler H."/>
            <person name="Broz K."/>
            <person name="Gale L.R."/>
            <person name="Jonkers W."/>
            <person name="O'Donnell K."/>
            <person name="Ploetz R."/>
            <person name="Steinberg C."/>
            <person name="Schwartz D.C."/>
            <person name="VanEtten H."/>
            <person name="Zhou S."/>
            <person name="Young S.K."/>
            <person name="Zeng Q."/>
            <person name="Gargeya S."/>
            <person name="Fitzgerald M."/>
            <person name="Abouelleil A."/>
            <person name="Alvarado L."/>
            <person name="Chapman S.B."/>
            <person name="Gainer-Dewar J."/>
            <person name="Goldberg J."/>
            <person name="Griggs A."/>
            <person name="Gujja S."/>
            <person name="Hansen M."/>
            <person name="Howarth C."/>
            <person name="Imamovic A."/>
            <person name="Ireland A."/>
            <person name="Larimer J."/>
            <person name="McCowan C."/>
            <person name="Murphy C."/>
            <person name="Pearson M."/>
            <person name="Poon T.W."/>
            <person name="Priest M."/>
            <person name="Roberts A."/>
            <person name="Saif S."/>
            <person name="Shea T."/>
            <person name="Sykes S."/>
            <person name="Wortman J."/>
            <person name="Nusbaum C."/>
            <person name="Birren B."/>
        </authorList>
    </citation>
    <scope>NUCLEOTIDE SEQUENCE</scope>
    <source>
        <strain evidence="8">26406</strain>
    </source>
</reference>
<dbReference type="GO" id="GO:0005506">
    <property type="term" value="F:iron ion binding"/>
    <property type="evidence" value="ECO:0007669"/>
    <property type="project" value="InterPro"/>
</dbReference>
<gene>
    <name evidence="8" type="ORF">FOMG_17578</name>
</gene>
<keyword evidence="2 5" id="KW-0349">Heme</keyword>
<keyword evidence="6" id="KW-0503">Monooxygenase</keyword>
<dbReference type="HOGENOM" id="CLU_001570_14_0_1"/>
<dbReference type="GO" id="GO:0004497">
    <property type="term" value="F:monooxygenase activity"/>
    <property type="evidence" value="ECO:0007669"/>
    <property type="project" value="UniProtKB-KW"/>
</dbReference>
<evidence type="ECO:0000256" key="5">
    <source>
        <dbReference type="PIRSR" id="PIRSR602401-1"/>
    </source>
</evidence>
<dbReference type="EMBL" id="KI980356">
    <property type="protein sequence ID" value="EXK25807.1"/>
    <property type="molecule type" value="Genomic_DNA"/>
</dbReference>
<dbReference type="SUPFAM" id="SSF48264">
    <property type="entry name" value="Cytochrome P450"/>
    <property type="match status" value="1"/>
</dbReference>
<dbReference type="InterPro" id="IPR036396">
    <property type="entry name" value="Cyt_P450_sf"/>
</dbReference>
<keyword evidence="6" id="KW-0560">Oxidoreductase</keyword>
<dbReference type="AlphaFoldDB" id="W9ZB20"/>
<evidence type="ECO:0000313" key="8">
    <source>
        <dbReference type="EMBL" id="EXK25807.1"/>
    </source>
</evidence>
<keyword evidence="7" id="KW-0812">Transmembrane</keyword>
<dbReference type="InterPro" id="IPR017972">
    <property type="entry name" value="Cyt_P450_CS"/>
</dbReference>
<reference evidence="8" key="1">
    <citation type="submission" date="2012-04" db="EMBL/GenBank/DDBJ databases">
        <title>The Genome Sequence of Fusarium oxysporum melonis.</title>
        <authorList>
            <consortium name="The Broad Institute Genome Sequencing Platform"/>
            <person name="Ma L.-J."/>
            <person name="Gale L.R."/>
            <person name="Schwartz D.C."/>
            <person name="Zhou S."/>
            <person name="Corby-Kistler H."/>
            <person name="Young S.K."/>
            <person name="Zeng Q."/>
            <person name="Gargeya S."/>
            <person name="Fitzgerald M."/>
            <person name="Haas B."/>
            <person name="Abouelleil A."/>
            <person name="Alvarado L."/>
            <person name="Arachchi H.M."/>
            <person name="Berlin A."/>
            <person name="Brown A."/>
            <person name="Chapman S.B."/>
            <person name="Chen Z."/>
            <person name="Dunbar C."/>
            <person name="Freedman E."/>
            <person name="Gearin G."/>
            <person name="Goldberg J."/>
            <person name="Griggs A."/>
            <person name="Gujja S."/>
            <person name="Heiman D."/>
            <person name="Howarth C."/>
            <person name="Larson L."/>
            <person name="Lui A."/>
            <person name="MacDonald P.J.P."/>
            <person name="Montmayeur A."/>
            <person name="Murphy C."/>
            <person name="Neiman D."/>
            <person name="Pearson M."/>
            <person name="Priest M."/>
            <person name="Roberts A."/>
            <person name="Saif S."/>
            <person name="Shea T."/>
            <person name="Shenoy N."/>
            <person name="Sisk P."/>
            <person name="Stolte C."/>
            <person name="Sykes S."/>
            <person name="Wortman J."/>
            <person name="Nusbaum C."/>
            <person name="Birren B."/>
        </authorList>
    </citation>
    <scope>NUCLEOTIDE SEQUENCE</scope>
    <source>
        <strain evidence="8">26406</strain>
    </source>
</reference>
<evidence type="ECO:0008006" key="9">
    <source>
        <dbReference type="Google" id="ProtNLM"/>
    </source>
</evidence>
<evidence type="ECO:0000256" key="1">
    <source>
        <dbReference type="ARBA" id="ARBA00001971"/>
    </source>
</evidence>
<dbReference type="OrthoDB" id="3934656at2759"/>
<dbReference type="Pfam" id="PF00067">
    <property type="entry name" value="p450"/>
    <property type="match status" value="1"/>
</dbReference>
<dbReference type="VEuPathDB" id="FungiDB:FOMG_17578"/>
<dbReference type="InterPro" id="IPR002401">
    <property type="entry name" value="Cyt_P450_E_grp-I"/>
</dbReference>
<dbReference type="PRINTS" id="PR00385">
    <property type="entry name" value="P450"/>
</dbReference>
<evidence type="ECO:0000256" key="3">
    <source>
        <dbReference type="ARBA" id="ARBA00022723"/>
    </source>
</evidence>
<organism evidence="8">
    <name type="scientific">Fusarium oxysporum f. sp. melonis 26406</name>
    <dbReference type="NCBI Taxonomy" id="1089452"/>
    <lineage>
        <taxon>Eukaryota</taxon>
        <taxon>Fungi</taxon>
        <taxon>Dikarya</taxon>
        <taxon>Ascomycota</taxon>
        <taxon>Pezizomycotina</taxon>
        <taxon>Sordariomycetes</taxon>
        <taxon>Hypocreomycetidae</taxon>
        <taxon>Hypocreales</taxon>
        <taxon>Nectriaceae</taxon>
        <taxon>Fusarium</taxon>
        <taxon>Fusarium oxysporum species complex</taxon>
    </lineage>
</organism>
<dbReference type="GO" id="GO:0020037">
    <property type="term" value="F:heme binding"/>
    <property type="evidence" value="ECO:0007669"/>
    <property type="project" value="InterPro"/>
</dbReference>
<dbReference type="GO" id="GO:0016705">
    <property type="term" value="F:oxidoreductase activity, acting on paired donors, with incorporation or reduction of molecular oxygen"/>
    <property type="evidence" value="ECO:0007669"/>
    <property type="project" value="InterPro"/>
</dbReference>
<dbReference type="CDD" id="cd11060">
    <property type="entry name" value="CYP57A1-like"/>
    <property type="match status" value="1"/>
</dbReference>
<evidence type="ECO:0000256" key="7">
    <source>
        <dbReference type="SAM" id="Phobius"/>
    </source>
</evidence>
<dbReference type="PROSITE" id="PS00086">
    <property type="entry name" value="CYTOCHROME_P450"/>
    <property type="match status" value="1"/>
</dbReference>
<dbReference type="PRINTS" id="PR00463">
    <property type="entry name" value="EP450I"/>
</dbReference>
<keyword evidence="7" id="KW-1133">Transmembrane helix</keyword>
<dbReference type="InterPro" id="IPR050121">
    <property type="entry name" value="Cytochrome_P450_monoxygenase"/>
</dbReference>
<evidence type="ECO:0000256" key="6">
    <source>
        <dbReference type="RuleBase" id="RU000461"/>
    </source>
</evidence>
<evidence type="ECO:0000256" key="4">
    <source>
        <dbReference type="ARBA" id="ARBA00023004"/>
    </source>
</evidence>
<dbReference type="InterPro" id="IPR001128">
    <property type="entry name" value="Cyt_P450"/>
</dbReference>
<keyword evidence="4 5" id="KW-0408">Iron</keyword>
<keyword evidence="7" id="KW-0472">Membrane</keyword>
<dbReference type="FunFam" id="1.10.630.10:FF:000050">
    <property type="entry name" value="Cytochrome P450 monooxygenase"/>
    <property type="match status" value="1"/>
</dbReference>
<accession>W9ZB20</accession>
<dbReference type="Proteomes" id="UP000030703">
    <property type="component" value="Unassembled WGS sequence"/>
</dbReference>
<dbReference type="Gene3D" id="1.10.630.10">
    <property type="entry name" value="Cytochrome P450"/>
    <property type="match status" value="1"/>
</dbReference>
<feature type="transmembrane region" description="Helical" evidence="7">
    <location>
        <begin position="6"/>
        <end position="26"/>
    </location>
</feature>
<keyword evidence="3 5" id="KW-0479">Metal-binding</keyword>
<dbReference type="PANTHER" id="PTHR24305">
    <property type="entry name" value="CYTOCHROME P450"/>
    <property type="match status" value="1"/>
</dbReference>
<protein>
    <recommendedName>
        <fullName evidence="9">Pisatin demethylase cytochrome P450</fullName>
    </recommendedName>
</protein>
<name>W9ZB20_FUSOX</name>
<sequence length="510" mass="57536">MTDISVQYVILGLIGAFGLVKLGSLVHGCLFSTLKSIPGPFLARLTDAWYLWRICEGHFERDNLALHREHGPVVRYGPRRYSINDPAAVKVIYGLEKAFPKSSWYDAWVAPGEVSLFADRETKRHANHRKLFQNNYSMSSLISYEPYVNECADPFVQHLSEISQTGLPMDMSHWLQCYAFDVIGLITYGKRLGFLDSGKDIGGVMEALEAFLSYAAPVGIYSKLHPFLFSMKNHFAGSGGTGRAYVISFTRSRVAESMRTPTAVMAEKKTTSAEPFLIKFLEKHEQSPDKFTSTNVTMGCVANMVAGSDTTGITLSAILYYLLENPPCHAALQQEIDLYYSEGKLSERPTLQETQQMPYLQAVIKETLRLHPATGLPLERVVPKGGATISGHFFPEGSIVGINTWVQHRNQSTYGLDADIYRPERWLIADEEQLSIMDRHWIPFGLGSRTCLGRHISMLEISKLIPRIIREFDYELDGDLVQKGTDWSTFNYWFVKPKGFMVRISSRNKL</sequence>
<dbReference type="PANTHER" id="PTHR24305:SF190">
    <property type="entry name" value="P450, PUTATIVE (EUROFUNG)-RELATED"/>
    <property type="match status" value="1"/>
</dbReference>